<organism evidence="3 4">
    <name type="scientific">Sphingomonas floccifaciens</name>
    <dbReference type="NCBI Taxonomy" id="1844115"/>
    <lineage>
        <taxon>Bacteria</taxon>
        <taxon>Pseudomonadati</taxon>
        <taxon>Pseudomonadota</taxon>
        <taxon>Alphaproteobacteria</taxon>
        <taxon>Sphingomonadales</taxon>
        <taxon>Sphingomonadaceae</taxon>
        <taxon>Sphingomonas</taxon>
    </lineage>
</organism>
<dbReference type="EMBL" id="JBHUFC010000006">
    <property type="protein sequence ID" value="MFD1788582.1"/>
    <property type="molecule type" value="Genomic_DNA"/>
</dbReference>
<feature type="compositionally biased region" description="Polar residues" evidence="1">
    <location>
        <begin position="120"/>
        <end position="130"/>
    </location>
</feature>
<keyword evidence="2" id="KW-0732">Signal</keyword>
<keyword evidence="4" id="KW-1185">Reference proteome</keyword>
<protein>
    <submittedName>
        <fullName evidence="3">Uncharacterized protein</fullName>
    </submittedName>
</protein>
<dbReference type="Proteomes" id="UP001597283">
    <property type="component" value="Unassembled WGS sequence"/>
</dbReference>
<feature type="signal peptide" evidence="2">
    <location>
        <begin position="1"/>
        <end position="17"/>
    </location>
</feature>
<evidence type="ECO:0000256" key="1">
    <source>
        <dbReference type="SAM" id="MobiDB-lite"/>
    </source>
</evidence>
<gene>
    <name evidence="3" type="ORF">ACFSC3_13505</name>
</gene>
<feature type="chain" id="PRO_5045693957" evidence="2">
    <location>
        <begin position="18"/>
        <end position="130"/>
    </location>
</feature>
<evidence type="ECO:0000313" key="4">
    <source>
        <dbReference type="Proteomes" id="UP001597283"/>
    </source>
</evidence>
<dbReference type="RefSeq" id="WP_380940976.1">
    <property type="nucleotide sequence ID" value="NZ_JBHUFC010000006.1"/>
</dbReference>
<proteinExistence type="predicted"/>
<evidence type="ECO:0000256" key="2">
    <source>
        <dbReference type="SAM" id="SignalP"/>
    </source>
</evidence>
<feature type="region of interest" description="Disordered" evidence="1">
    <location>
        <begin position="111"/>
        <end position="130"/>
    </location>
</feature>
<evidence type="ECO:0000313" key="3">
    <source>
        <dbReference type="EMBL" id="MFD1788582.1"/>
    </source>
</evidence>
<comment type="caution">
    <text evidence="3">The sequence shown here is derived from an EMBL/GenBank/DDBJ whole genome shotgun (WGS) entry which is preliminary data.</text>
</comment>
<reference evidence="4" key="1">
    <citation type="journal article" date="2019" name="Int. J. Syst. Evol. Microbiol.">
        <title>The Global Catalogue of Microorganisms (GCM) 10K type strain sequencing project: providing services to taxonomists for standard genome sequencing and annotation.</title>
        <authorList>
            <consortium name="The Broad Institute Genomics Platform"/>
            <consortium name="The Broad Institute Genome Sequencing Center for Infectious Disease"/>
            <person name="Wu L."/>
            <person name="Ma J."/>
        </authorList>
    </citation>
    <scope>NUCLEOTIDE SEQUENCE [LARGE SCALE GENOMIC DNA]</scope>
    <source>
        <strain evidence="4">Q85</strain>
    </source>
</reference>
<sequence length="130" mass="12788">MKSLASLFLILAAPSVAQGPVVAQGSRGSLRIAADVVGRADVGQIPGMFVVARGFAAGGYAKVTALDSGRTVVVAVADGEAAPGMVAMLSADAAAALDGVTAGFRVRLSPYRAPPPVTPQPSSNSADAPA</sequence>
<accession>A0ABW4NEL1</accession>
<name>A0ABW4NEL1_9SPHN</name>